<name>A0A927AWP3_9BACT</name>
<dbReference type="AlphaFoldDB" id="A0A927AWP3"/>
<sequence length="133" mass="15027">MTDRAEIYKTTFIGFSPFVRYYLGNHETVKPFASLSAGWRYNQGHLTSRIDQTDEVDKASSFIYGITAGVALFLNAAVSFNVTANYTGATLFYLDYPDTRFQSMNYGRSDALRIGLGFQVYLGRDKHILPCSY</sequence>
<dbReference type="SUPFAM" id="SSF56925">
    <property type="entry name" value="OMPA-like"/>
    <property type="match status" value="1"/>
</dbReference>
<evidence type="ECO:0000313" key="2">
    <source>
        <dbReference type="Proteomes" id="UP000598820"/>
    </source>
</evidence>
<dbReference type="InterPro" id="IPR011250">
    <property type="entry name" value="OMP/PagP_B-barrel"/>
</dbReference>
<dbReference type="EMBL" id="JACWZY010000070">
    <property type="protein sequence ID" value="MBD2705751.1"/>
    <property type="molecule type" value="Genomic_DNA"/>
</dbReference>
<reference evidence="1" key="1">
    <citation type="submission" date="2020-09" db="EMBL/GenBank/DDBJ databases">
        <authorList>
            <person name="Kim M.K."/>
        </authorList>
    </citation>
    <scope>NUCLEOTIDE SEQUENCE</scope>
    <source>
        <strain evidence="1">BT702</strain>
    </source>
</reference>
<organism evidence="1 2">
    <name type="scientific">Spirosoma profusum</name>
    <dbReference type="NCBI Taxonomy" id="2771354"/>
    <lineage>
        <taxon>Bacteria</taxon>
        <taxon>Pseudomonadati</taxon>
        <taxon>Bacteroidota</taxon>
        <taxon>Cytophagia</taxon>
        <taxon>Cytophagales</taxon>
        <taxon>Cytophagaceae</taxon>
        <taxon>Spirosoma</taxon>
    </lineage>
</organism>
<gene>
    <name evidence="1" type="ORF">IC229_34415</name>
</gene>
<comment type="caution">
    <text evidence="1">The sequence shown here is derived from an EMBL/GenBank/DDBJ whole genome shotgun (WGS) entry which is preliminary data.</text>
</comment>
<evidence type="ECO:0000313" key="1">
    <source>
        <dbReference type="EMBL" id="MBD2705751.1"/>
    </source>
</evidence>
<accession>A0A927AWP3</accession>
<keyword evidence="2" id="KW-1185">Reference proteome</keyword>
<proteinExistence type="predicted"/>
<dbReference type="Proteomes" id="UP000598820">
    <property type="component" value="Unassembled WGS sequence"/>
</dbReference>
<dbReference type="RefSeq" id="WP_190893481.1">
    <property type="nucleotide sequence ID" value="NZ_JACWZY010000070.1"/>
</dbReference>
<dbReference type="Gene3D" id="2.40.160.20">
    <property type="match status" value="1"/>
</dbReference>
<protein>
    <submittedName>
        <fullName evidence="1">Uncharacterized protein</fullName>
    </submittedName>
</protein>